<protein>
    <submittedName>
        <fullName evidence="1">Uncharacterized protein</fullName>
    </submittedName>
</protein>
<evidence type="ECO:0000313" key="1">
    <source>
        <dbReference type="EMBL" id="PFH44941.1"/>
    </source>
</evidence>
<gene>
    <name evidence="1" type="ORF">AMATHDRAFT_72101</name>
</gene>
<proteinExistence type="predicted"/>
<accession>A0A2A9N9Q3</accession>
<dbReference type="Proteomes" id="UP000242287">
    <property type="component" value="Unassembled WGS sequence"/>
</dbReference>
<dbReference type="EMBL" id="KZ302685">
    <property type="protein sequence ID" value="PFH44941.1"/>
    <property type="molecule type" value="Genomic_DNA"/>
</dbReference>
<name>A0A2A9N9Q3_9AGAR</name>
<evidence type="ECO:0000313" key="2">
    <source>
        <dbReference type="Proteomes" id="UP000242287"/>
    </source>
</evidence>
<keyword evidence="2" id="KW-1185">Reference proteome</keyword>
<reference evidence="1 2" key="1">
    <citation type="submission" date="2014-02" db="EMBL/GenBank/DDBJ databases">
        <title>Transposable element dynamics among asymbiotic and ectomycorrhizal Amanita fungi.</title>
        <authorList>
            <consortium name="DOE Joint Genome Institute"/>
            <person name="Hess J."/>
            <person name="Skrede I."/>
            <person name="Wolfe B."/>
            <person name="LaButti K."/>
            <person name="Ohm R.A."/>
            <person name="Grigoriev I.V."/>
            <person name="Pringle A."/>
        </authorList>
    </citation>
    <scope>NUCLEOTIDE SEQUENCE [LARGE SCALE GENOMIC DNA]</scope>
    <source>
        <strain evidence="1 2">SKay4041</strain>
    </source>
</reference>
<sequence>MMYMKRGTGDPAFSNQSRDRIGEIGTDPVKCVPASSTDVCSEAAHPLRAGDANLFVVVDGSCQFLLHYSLYQGSGGYQGCWNGIDGHSHLVARRKA</sequence>
<dbReference type="AlphaFoldDB" id="A0A2A9N9Q3"/>
<organism evidence="1 2">
    <name type="scientific">Amanita thiersii Skay4041</name>
    <dbReference type="NCBI Taxonomy" id="703135"/>
    <lineage>
        <taxon>Eukaryota</taxon>
        <taxon>Fungi</taxon>
        <taxon>Dikarya</taxon>
        <taxon>Basidiomycota</taxon>
        <taxon>Agaricomycotina</taxon>
        <taxon>Agaricomycetes</taxon>
        <taxon>Agaricomycetidae</taxon>
        <taxon>Agaricales</taxon>
        <taxon>Pluteineae</taxon>
        <taxon>Amanitaceae</taxon>
        <taxon>Amanita</taxon>
    </lineage>
</organism>